<name>A0A1B7HLV5_9ENTR</name>
<sequence length="926" mass="104841">MKIRLTPLAALVCGVLLAVPALAAKEGTKQDLGLNDYLYFKVYPHIERAHEALKANDETRALRSFEHAHAMAPESVRLSLWLAEAYRHFGHDKKARELLETELAKRPQNADLQRALVAIPVPAPEVKTYEQLLAFQKNCDASPGVQCRSEVGNYALKLNQLDIARAQLSDTKFRHSKEGQQLTDNYTQRAIFLQQWSAADQGFALLDSEATLTDAQYQQWFAILLHMQRDQRILDLQSQGVMNSAGMQLAYAQSLAERNALTQLRRYLANRKPVFDSAIEERNWMRLLATYSQQPGHTVAGWSVKHPENKQYVLSTLVPIRIQKGDWKGANELLNTFPEMQALDQRLALSLAQKDTQSSMQLISKITQTRGLSAQELETASFQLVSMGQWKAATKLLLRYWPFTQAGKLQHSLSIRLYSQLAAHPDWLTAENKARLARPLPTATQRMAQARLFQGQENCTQVRNILGDLSAQYDAESWSHLAQCYPGQPGLALYAAEQAVARDPSPFYQRQVAYLAYATEDYALAKASWAQVPATEMVDNDVQAAARSAKLAGDEKAFAHWQNVASQRGMSDLKLESTPVMDDAARGFALLAQGKHREARDALEKARETHTDSPEILRQLVYLNERLDDKPKTKQYSEQVVDDIDNSITPQQQLSDKQQEDRFAFRRTHEDSQRRWTFTYDGSFGLTPDSLNSGGSNNGVQQGKSYRSYQQFEAEYRIGKNQLIDGDQLSVYSRVFAGSDSNGQQNFMPVYEPMLGVGVRWKPLRDQVIYLAAEQQIPLDHHHGQADVMLRASASFFNGGKYSDDWHPTGNGWIAQNLYLDAAHFVKADYQVYTADYRMSWHQKINGKQTIEPYWHAQYNASTDTPYRDNTLGGVGVRLNTWFGETHYSAFPHKVSVGLEYQRAFSGHNRDTDSKNNLFLTLGARW</sequence>
<dbReference type="AlphaFoldDB" id="A0A1B7HLV5"/>
<keyword evidence="1" id="KW-0732">Signal</keyword>
<dbReference type="PATRIC" id="fig|1354253.4.peg.4674"/>
<evidence type="ECO:0000313" key="4">
    <source>
        <dbReference type="Proteomes" id="UP000078504"/>
    </source>
</evidence>
<evidence type="ECO:0000256" key="1">
    <source>
        <dbReference type="SAM" id="SignalP"/>
    </source>
</evidence>
<dbReference type="Pfam" id="PF14559">
    <property type="entry name" value="TPR_19"/>
    <property type="match status" value="1"/>
</dbReference>
<dbReference type="Pfam" id="PF13283">
    <property type="entry name" value="NfrA_C"/>
    <property type="match status" value="1"/>
</dbReference>
<dbReference type="SUPFAM" id="SSF48452">
    <property type="entry name" value="TPR-like"/>
    <property type="match status" value="1"/>
</dbReference>
<dbReference type="InterPro" id="IPR011990">
    <property type="entry name" value="TPR-like_helical_dom_sf"/>
</dbReference>
<protein>
    <recommendedName>
        <fullName evidence="2">Bacteriophage N4 adsorption protein A C-terminal domain-containing protein</fullName>
    </recommendedName>
</protein>
<comment type="caution">
    <text evidence="3">The sequence shown here is derived from an EMBL/GenBank/DDBJ whole genome shotgun (WGS) entry which is preliminary data.</text>
</comment>
<gene>
    <name evidence="3" type="ORF">M977_04542</name>
</gene>
<dbReference type="EMBL" id="LXEP01000050">
    <property type="protein sequence ID" value="OAT16632.1"/>
    <property type="molecule type" value="Genomic_DNA"/>
</dbReference>
<accession>A0A1B7HLV5</accession>
<dbReference type="Proteomes" id="UP000078504">
    <property type="component" value="Unassembled WGS sequence"/>
</dbReference>
<evidence type="ECO:0000259" key="2">
    <source>
        <dbReference type="Pfam" id="PF13283"/>
    </source>
</evidence>
<evidence type="ECO:0000313" key="3">
    <source>
        <dbReference type="EMBL" id="OAT16632.1"/>
    </source>
</evidence>
<dbReference type="RefSeq" id="WP_064519137.1">
    <property type="nucleotide sequence ID" value="NZ_LXEP01000050.1"/>
</dbReference>
<feature type="signal peptide" evidence="1">
    <location>
        <begin position="1"/>
        <end position="23"/>
    </location>
</feature>
<dbReference type="Gene3D" id="1.25.40.10">
    <property type="entry name" value="Tetratricopeptide repeat domain"/>
    <property type="match status" value="2"/>
</dbReference>
<proteinExistence type="predicted"/>
<organism evidence="3 4">
    <name type="scientific">Buttiauxella gaviniae ATCC 51604</name>
    <dbReference type="NCBI Taxonomy" id="1354253"/>
    <lineage>
        <taxon>Bacteria</taxon>
        <taxon>Pseudomonadati</taxon>
        <taxon>Pseudomonadota</taxon>
        <taxon>Gammaproteobacteria</taxon>
        <taxon>Enterobacterales</taxon>
        <taxon>Enterobacteriaceae</taxon>
        <taxon>Buttiauxella</taxon>
    </lineage>
</organism>
<dbReference type="InterPro" id="IPR025137">
    <property type="entry name" value="NfrA_C"/>
</dbReference>
<feature type="chain" id="PRO_5008593067" description="Bacteriophage N4 adsorption protein A C-terminal domain-containing protein" evidence="1">
    <location>
        <begin position="24"/>
        <end position="926"/>
    </location>
</feature>
<reference evidence="3 4" key="1">
    <citation type="submission" date="2016-04" db="EMBL/GenBank/DDBJ databases">
        <title>ATOL: Assembling a taxonomically balanced genome-scale reconstruction of the evolutionary history of the Enterobacteriaceae.</title>
        <authorList>
            <person name="Plunkett G.III."/>
            <person name="Neeno-Eckwall E.C."/>
            <person name="Glasner J.D."/>
            <person name="Perna N.T."/>
        </authorList>
    </citation>
    <scope>NUCLEOTIDE SEQUENCE [LARGE SCALE GENOMIC DNA]</scope>
    <source>
        <strain evidence="3 4">ATCC 51604</strain>
    </source>
</reference>
<feature type="domain" description="Bacteriophage N4 adsorption protein A C-terminal" evidence="2">
    <location>
        <begin position="748"/>
        <end position="911"/>
    </location>
</feature>